<proteinExistence type="predicted"/>
<comment type="caution">
    <text evidence="2">The sequence shown here is derived from an EMBL/GenBank/DDBJ whole genome shotgun (WGS) entry which is preliminary data.</text>
</comment>
<dbReference type="InterPro" id="IPR027785">
    <property type="entry name" value="UvrD-like_helicase_C"/>
</dbReference>
<evidence type="ECO:0000313" key="3">
    <source>
        <dbReference type="Proteomes" id="UP000294562"/>
    </source>
</evidence>
<dbReference type="SUPFAM" id="SSF52540">
    <property type="entry name" value="P-loop containing nucleoside triphosphate hydrolases"/>
    <property type="match status" value="1"/>
</dbReference>
<dbReference type="AlphaFoldDB" id="A0A4R6B3W4"/>
<evidence type="ECO:0000259" key="1">
    <source>
        <dbReference type="Pfam" id="PF13538"/>
    </source>
</evidence>
<dbReference type="Pfam" id="PF13538">
    <property type="entry name" value="UvrD_C_2"/>
    <property type="match status" value="1"/>
</dbReference>
<dbReference type="EMBL" id="SMZO01000001">
    <property type="protein sequence ID" value="TDL91370.1"/>
    <property type="molecule type" value="Genomic_DNA"/>
</dbReference>
<organism evidence="2 3">
    <name type="scientific">Meridianimarinicoccus aquatilis</name>
    <dbReference type="NCBI Taxonomy" id="2552766"/>
    <lineage>
        <taxon>Bacteria</taxon>
        <taxon>Pseudomonadati</taxon>
        <taxon>Pseudomonadota</taxon>
        <taxon>Alphaproteobacteria</taxon>
        <taxon>Rhodobacterales</taxon>
        <taxon>Paracoccaceae</taxon>
        <taxon>Meridianimarinicoccus</taxon>
    </lineage>
</organism>
<gene>
    <name evidence="2" type="ORF">E2L05_00180</name>
</gene>
<accession>A0A4R6B3W4</accession>
<dbReference type="OrthoDB" id="6187564at2"/>
<dbReference type="Proteomes" id="UP000294562">
    <property type="component" value="Unassembled WGS sequence"/>
</dbReference>
<feature type="domain" description="UvrD-like helicase C-terminal" evidence="1">
    <location>
        <begin position="157"/>
        <end position="206"/>
    </location>
</feature>
<evidence type="ECO:0000313" key="2">
    <source>
        <dbReference type="EMBL" id="TDL91370.1"/>
    </source>
</evidence>
<reference evidence="2 3" key="1">
    <citation type="submission" date="2019-03" db="EMBL/GenBank/DDBJ databases">
        <title>Rhodobacteraceae bacterium SM1902, a new member of the family Rhodobacteraceae isolated from Yantai.</title>
        <authorList>
            <person name="Sun Y."/>
        </authorList>
    </citation>
    <scope>NUCLEOTIDE SEQUENCE [LARGE SCALE GENOMIC DNA]</scope>
    <source>
        <strain evidence="2 3">SM1902</strain>
    </source>
</reference>
<sequence>MPRGVPISHRPRGNRHLLVMNPDPSEALDWVSKDIVRKSITVSYRQSQRLVDLAKDVATLGGSHAEDIILPDHLDTQGIAPVWRDCLDDHEKVADWLTERIQEIDRMLNRATTIAVLVNKEADVEPLALTLNDRLEEISLAAVPCKDGKVVGNDRDVRVFDIQHIKGLEFEAVFFIGLDETLEKHPELFTQFLYVGATRAATYLGITFYGVFPEVLMPLSSRFAEKW</sequence>
<protein>
    <recommendedName>
        <fullName evidence="1">UvrD-like helicase C-terminal domain-containing protein</fullName>
    </recommendedName>
</protein>
<dbReference type="Gene3D" id="3.40.50.300">
    <property type="entry name" value="P-loop containing nucleotide triphosphate hydrolases"/>
    <property type="match status" value="1"/>
</dbReference>
<dbReference type="InterPro" id="IPR027417">
    <property type="entry name" value="P-loop_NTPase"/>
</dbReference>
<keyword evidence="3" id="KW-1185">Reference proteome</keyword>
<name>A0A4R6B3W4_9RHOB</name>